<accession>A0A0F7TPL2</accession>
<feature type="compositionally biased region" description="Polar residues" evidence="1">
    <location>
        <begin position="544"/>
        <end position="562"/>
    </location>
</feature>
<gene>
    <name evidence="3" type="ORF">PMG11_06060</name>
</gene>
<evidence type="ECO:0000256" key="2">
    <source>
        <dbReference type="SAM" id="SignalP"/>
    </source>
</evidence>
<feature type="compositionally biased region" description="Low complexity" evidence="1">
    <location>
        <begin position="523"/>
        <end position="532"/>
    </location>
</feature>
<evidence type="ECO:0000256" key="1">
    <source>
        <dbReference type="SAM" id="MobiDB-lite"/>
    </source>
</evidence>
<proteinExistence type="predicted"/>
<sequence length="665" mass="64023">MRSDLLLLATLASSALAYPTEVAVERRTFGLLASLLGDAAADVIGLVDSLLGVGVHGSVSVLAGLSAHGAAALEGGVLGCTAGVIHAGARAQLKAWLAGQTHISGSLKTSLLAWCEGSGSATLSADVIAALSVYIPTCADIAAKESIYVTVDGIFSSAELSSTLVLSASAQTTLSAFLDVHVGLGADIQAGLSVCAAGGVIASLEADVKASLIAWLNASDCPLEAALKASILGWCHGSHASGLVEIGAIADTALTAISVGASVGANVEETGALSVHAQASLAAFLNTNLAIDIDAEILVYLKACAGGKLAASLDADARAALAVWLSGSSCSLGVELKAIVLLWLSVSATAEASLDLVSGLFVDISGFLTETIIASLSINLRGALGLLAGGESLATLNWDARAELAAFLAGCTGIDVSVSIQLIIIEWFTGCRIPSAPAPSSAVSSLPSATPVGVSSTPLIPSGSTPTGSVPSVSIPSGGVPTGPAASGSVTVPSGSIPTGSGSGSSGSGSSGSGSSGSGSGSGSVTVPSGSIPTGPAGGVPGNGASSTPCDTETIPVVTSTVIPGGPAATGHPAGPTETGAGAASTPCETAPTGTSPTGTPGSGSSGSGSTGSGWSSSGSSESSWTWSAGGAPAPTAAPTGSGSGWASDTWTETVTIYHTVCDCE</sequence>
<feature type="signal peptide" evidence="2">
    <location>
        <begin position="1"/>
        <end position="17"/>
    </location>
</feature>
<feature type="compositionally biased region" description="Low complexity" evidence="1">
    <location>
        <begin position="564"/>
        <end position="600"/>
    </location>
</feature>
<protein>
    <recommendedName>
        <fullName evidence="5">Cell wall protein</fullName>
    </recommendedName>
</protein>
<reference evidence="4" key="1">
    <citation type="journal article" date="2015" name="Genome Announc.">
        <title>Draft genome sequence of the fungus Penicillium brasilianum MG11.</title>
        <authorList>
            <person name="Horn F."/>
            <person name="Linde J."/>
            <person name="Mattern D.J."/>
            <person name="Walther G."/>
            <person name="Guthke R."/>
            <person name="Brakhage A.A."/>
            <person name="Valiante V."/>
        </authorList>
    </citation>
    <scope>NUCLEOTIDE SEQUENCE [LARGE SCALE GENOMIC DNA]</scope>
    <source>
        <strain evidence="4">MG11</strain>
    </source>
</reference>
<feature type="compositionally biased region" description="Low complexity" evidence="1">
    <location>
        <begin position="460"/>
        <end position="484"/>
    </location>
</feature>
<dbReference type="Proteomes" id="UP000042958">
    <property type="component" value="Unassembled WGS sequence"/>
</dbReference>
<feature type="region of interest" description="Disordered" evidence="1">
    <location>
        <begin position="457"/>
        <end position="648"/>
    </location>
</feature>
<organism evidence="3 4">
    <name type="scientific">Penicillium brasilianum</name>
    <dbReference type="NCBI Taxonomy" id="104259"/>
    <lineage>
        <taxon>Eukaryota</taxon>
        <taxon>Fungi</taxon>
        <taxon>Dikarya</taxon>
        <taxon>Ascomycota</taxon>
        <taxon>Pezizomycotina</taxon>
        <taxon>Eurotiomycetes</taxon>
        <taxon>Eurotiomycetidae</taxon>
        <taxon>Eurotiales</taxon>
        <taxon>Aspergillaceae</taxon>
        <taxon>Penicillium</taxon>
    </lineage>
</organism>
<dbReference type="STRING" id="104259.A0A0F7TPL2"/>
<keyword evidence="2" id="KW-0732">Signal</keyword>
<dbReference type="OrthoDB" id="4526936at2759"/>
<name>A0A0F7TPL2_PENBI</name>
<feature type="compositionally biased region" description="Low complexity" evidence="1">
    <location>
        <begin position="613"/>
        <end position="641"/>
    </location>
</feature>
<evidence type="ECO:0000313" key="3">
    <source>
        <dbReference type="EMBL" id="CEJ57365.1"/>
    </source>
</evidence>
<dbReference type="AlphaFoldDB" id="A0A0F7TPL2"/>
<feature type="compositionally biased region" description="Gly residues" evidence="1">
    <location>
        <begin position="501"/>
        <end position="522"/>
    </location>
</feature>
<dbReference type="EMBL" id="CDHK01000005">
    <property type="protein sequence ID" value="CEJ57365.1"/>
    <property type="molecule type" value="Genomic_DNA"/>
</dbReference>
<keyword evidence="4" id="KW-1185">Reference proteome</keyword>
<feature type="chain" id="PRO_5002522892" description="Cell wall protein" evidence="2">
    <location>
        <begin position="18"/>
        <end position="665"/>
    </location>
</feature>
<feature type="compositionally biased region" description="Gly residues" evidence="1">
    <location>
        <begin position="601"/>
        <end position="612"/>
    </location>
</feature>
<evidence type="ECO:0008006" key="5">
    <source>
        <dbReference type="Google" id="ProtNLM"/>
    </source>
</evidence>
<evidence type="ECO:0000313" key="4">
    <source>
        <dbReference type="Proteomes" id="UP000042958"/>
    </source>
</evidence>